<evidence type="ECO:0000256" key="1">
    <source>
        <dbReference type="SAM" id="Phobius"/>
    </source>
</evidence>
<dbReference type="Proteomes" id="UP000627205">
    <property type="component" value="Unassembled WGS sequence"/>
</dbReference>
<proteinExistence type="predicted"/>
<keyword evidence="1" id="KW-0812">Transmembrane</keyword>
<comment type="caution">
    <text evidence="2">The sequence shown here is derived from an EMBL/GenBank/DDBJ whole genome shotgun (WGS) entry which is preliminary data.</text>
</comment>
<keyword evidence="1" id="KW-0472">Membrane</keyword>
<reference evidence="2" key="1">
    <citation type="journal article" date="2014" name="Int. J. Syst. Evol. Microbiol.">
        <title>Complete genome sequence of Corynebacterium casei LMG S-19264T (=DSM 44701T), isolated from a smear-ripened cheese.</title>
        <authorList>
            <consortium name="US DOE Joint Genome Institute (JGI-PGF)"/>
            <person name="Walter F."/>
            <person name="Albersmeier A."/>
            <person name="Kalinowski J."/>
            <person name="Ruckert C."/>
        </authorList>
    </citation>
    <scope>NUCLEOTIDE SEQUENCE</scope>
    <source>
        <strain evidence="2">CCM 7664</strain>
    </source>
</reference>
<evidence type="ECO:0000313" key="3">
    <source>
        <dbReference type="Proteomes" id="UP000627205"/>
    </source>
</evidence>
<name>A0A8J3F9S2_9BURK</name>
<protein>
    <submittedName>
        <fullName evidence="2">Uncharacterized protein</fullName>
    </submittedName>
</protein>
<evidence type="ECO:0000313" key="2">
    <source>
        <dbReference type="EMBL" id="GGI54948.1"/>
    </source>
</evidence>
<accession>A0A8J3F9S2</accession>
<keyword evidence="1" id="KW-1133">Transmembrane helix</keyword>
<keyword evidence="3" id="KW-1185">Reference proteome</keyword>
<sequence>MLETTGRVFASVLSAMVTPLAEWLAEKFADRFGRQHPPLQRIAVQMVVFGLAILPALCVALLLVVLLGMLLSTAIHLLTNAVS</sequence>
<dbReference type="AlphaFoldDB" id="A0A8J3F9S2"/>
<reference evidence="2" key="2">
    <citation type="submission" date="2020-09" db="EMBL/GenBank/DDBJ databases">
        <authorList>
            <person name="Sun Q."/>
            <person name="Sedlacek I."/>
        </authorList>
    </citation>
    <scope>NUCLEOTIDE SEQUENCE</scope>
    <source>
        <strain evidence="2">CCM 7664</strain>
    </source>
</reference>
<gene>
    <name evidence="2" type="ORF">GCM10011430_21220</name>
</gene>
<feature type="transmembrane region" description="Helical" evidence="1">
    <location>
        <begin position="46"/>
        <end position="78"/>
    </location>
</feature>
<organism evidence="2 3">
    <name type="scientific">Oxalicibacterium solurbis</name>
    <dbReference type="NCBI Taxonomy" id="69280"/>
    <lineage>
        <taxon>Bacteria</taxon>
        <taxon>Pseudomonadati</taxon>
        <taxon>Pseudomonadota</taxon>
        <taxon>Betaproteobacteria</taxon>
        <taxon>Burkholderiales</taxon>
        <taxon>Oxalobacteraceae</taxon>
        <taxon>Oxalicibacterium</taxon>
    </lineage>
</organism>
<dbReference type="EMBL" id="BMDP01000003">
    <property type="protein sequence ID" value="GGI54948.1"/>
    <property type="molecule type" value="Genomic_DNA"/>
</dbReference>
<dbReference type="RefSeq" id="WP_188421550.1">
    <property type="nucleotide sequence ID" value="NZ_BMDP01000003.1"/>
</dbReference>